<sequence>MKRLHDLKNEGNPFFQEINKCLCINNDTHHAVIVFTINVYILKRVQYGEKIHT</sequence>
<evidence type="ECO:0000313" key="1">
    <source>
        <dbReference type="EMBL" id="KOB88205.1"/>
    </source>
</evidence>
<organism evidence="1 2">
    <name type="scientific">Plasmodium falciparum (isolate Dd2)</name>
    <dbReference type="NCBI Taxonomy" id="57267"/>
    <lineage>
        <taxon>Eukaryota</taxon>
        <taxon>Sar</taxon>
        <taxon>Alveolata</taxon>
        <taxon>Apicomplexa</taxon>
        <taxon>Aconoidasida</taxon>
        <taxon>Haemosporida</taxon>
        <taxon>Plasmodiidae</taxon>
        <taxon>Plasmodium</taxon>
        <taxon>Plasmodium (Laverania)</taxon>
    </lineage>
</organism>
<dbReference type="EMBL" id="DS016973">
    <property type="protein sequence ID" value="KOB88205.1"/>
    <property type="molecule type" value="Genomic_DNA"/>
</dbReference>
<dbReference type="Proteomes" id="UP000054282">
    <property type="component" value="Unassembled WGS sequence"/>
</dbReference>
<accession>A0A0L7M6J2</accession>
<dbReference type="KEGG" id="pfd:PFDG_04704"/>
<feature type="non-terminal residue" evidence="1">
    <location>
        <position position="53"/>
    </location>
</feature>
<dbReference type="AlphaFoldDB" id="A0A0L7M6J2"/>
<evidence type="ECO:0000313" key="2">
    <source>
        <dbReference type="Proteomes" id="UP000054282"/>
    </source>
</evidence>
<name>A0A0L7M6J2_PLAF4</name>
<reference evidence="2" key="1">
    <citation type="submission" date="2006-09" db="EMBL/GenBank/DDBJ databases">
        <title>Annotation of Plasmodium falciparum Dd2.</title>
        <authorList>
            <consortium name="The Broad Institute Genome Sequencing Platform"/>
            <person name="Volkman S.K."/>
            <person name="Neafsey D.E."/>
            <person name="Dash A.P."/>
            <person name="Chitnis C.E."/>
            <person name="Hartl D.L."/>
            <person name="Young S.K."/>
            <person name="Zeng Q."/>
            <person name="Koehrsen M."/>
            <person name="Alvarado L."/>
            <person name="Berlin A."/>
            <person name="Borenstein D."/>
            <person name="Chapman S.B."/>
            <person name="Chen Z."/>
            <person name="Engels R."/>
            <person name="Freedman E."/>
            <person name="Gellesch M."/>
            <person name="Goldberg J."/>
            <person name="Griggs A."/>
            <person name="Gujja S."/>
            <person name="Heilman E.R."/>
            <person name="Heiman D.I."/>
            <person name="Howarth C."/>
            <person name="Jen D."/>
            <person name="Larson L."/>
            <person name="Mehta T."/>
            <person name="Neiman D."/>
            <person name="Park D."/>
            <person name="Pearson M."/>
            <person name="Roberts A."/>
            <person name="Saif S."/>
            <person name="Shea T."/>
            <person name="Shenoy N."/>
            <person name="Sisk P."/>
            <person name="Stolte C."/>
            <person name="Sykes S."/>
            <person name="Walk T."/>
            <person name="White J."/>
            <person name="Yandava C."/>
            <person name="Haas B."/>
            <person name="Henn M.R."/>
            <person name="Nusbaum C."/>
            <person name="Birren B."/>
        </authorList>
    </citation>
    <scope>NUCLEOTIDE SEQUENCE [LARGE SCALE GENOMIC DNA]</scope>
</reference>
<proteinExistence type="predicted"/>
<reference evidence="2" key="2">
    <citation type="submission" date="2006-09" db="EMBL/GenBank/DDBJ databases">
        <title>The genome sequence of Plasmodium falciparum Dd2.</title>
        <authorList>
            <consortium name="The Broad Institute Genome Sequencing Platform"/>
            <person name="Birren B."/>
            <person name="Lander E."/>
            <person name="Galagan J."/>
            <person name="Nusbaum C."/>
            <person name="Devon K."/>
            <person name="Henn M."/>
            <person name="Jaffe D."/>
            <person name="Butler J."/>
            <person name="Alvarez P."/>
            <person name="Gnerre S."/>
            <person name="Grabherr M."/>
            <person name="Kleber M."/>
            <person name="Mauceli E."/>
            <person name="Brockman W."/>
            <person name="MacCallum I.A."/>
            <person name="Rounsley S."/>
            <person name="Young S."/>
            <person name="LaButti K."/>
            <person name="Pushparaj V."/>
            <person name="DeCaprio D."/>
            <person name="Crawford M."/>
            <person name="Koehrsen M."/>
            <person name="Engels R."/>
            <person name="Montgomery P."/>
            <person name="Pearson M."/>
            <person name="Howarth C."/>
            <person name="Larson L."/>
            <person name="Luoma S."/>
            <person name="White J."/>
            <person name="Kodira C."/>
            <person name="Zeng Q."/>
            <person name="O'Leary S."/>
            <person name="Yandava C."/>
            <person name="Alvarado L."/>
            <person name="Wirth D."/>
            <person name="Volkman S."/>
            <person name="Hartl D."/>
        </authorList>
    </citation>
    <scope>NUCLEOTIDE SEQUENCE [LARGE SCALE GENOMIC DNA]</scope>
</reference>
<gene>
    <name evidence="1" type="ORF">PFDG_04704</name>
</gene>
<protein>
    <submittedName>
        <fullName evidence="1">Uncharacterized protein</fullName>
    </submittedName>
</protein>